<feature type="compositionally biased region" description="Basic and acidic residues" evidence="1">
    <location>
        <begin position="36"/>
        <end position="45"/>
    </location>
</feature>
<sequence length="155" mass="16716">MVARKQPGGPSGEDKDEDKGAGTASGSGRSAGASRAAEEHADETHALALHVQDLQAENEDLRRRLDGLTESVGAALGFDQIGRGLSSIVSELEPLRYLMPPRNGRPLPRRTIEALFRLRASLERHEWTDVGSLGIVEPDVGFIGQARPDRDKNAL</sequence>
<organism evidence="2 3">
    <name type="scientific">Sinomonas halotolerans</name>
    <dbReference type="NCBI Taxonomy" id="1644133"/>
    <lineage>
        <taxon>Bacteria</taxon>
        <taxon>Bacillati</taxon>
        <taxon>Actinomycetota</taxon>
        <taxon>Actinomycetes</taxon>
        <taxon>Micrococcales</taxon>
        <taxon>Micrococcaceae</taxon>
        <taxon>Sinomonas</taxon>
    </lineage>
</organism>
<dbReference type="Proteomes" id="UP001422074">
    <property type="component" value="Unassembled WGS sequence"/>
</dbReference>
<comment type="caution">
    <text evidence="2">The sequence shown here is derived from an EMBL/GenBank/DDBJ whole genome shotgun (WGS) entry which is preliminary data.</text>
</comment>
<gene>
    <name evidence="2" type="ORF">ABCQ75_06870</name>
</gene>
<name>A0ABU9WYJ0_9MICC</name>
<dbReference type="EMBL" id="JBDFRB010000004">
    <property type="protein sequence ID" value="MEN2744261.1"/>
    <property type="molecule type" value="Genomic_DNA"/>
</dbReference>
<dbReference type="RefSeq" id="WP_345884172.1">
    <property type="nucleotide sequence ID" value="NZ_JBDFRB010000004.1"/>
</dbReference>
<protein>
    <submittedName>
        <fullName evidence="2">Uncharacterized protein</fullName>
    </submittedName>
</protein>
<reference evidence="2 3" key="1">
    <citation type="submission" date="2024-05" db="EMBL/GenBank/DDBJ databases">
        <title>Sinomonas sp. nov., isolated from a waste landfill.</title>
        <authorList>
            <person name="Zhao Y."/>
        </authorList>
    </citation>
    <scope>NUCLEOTIDE SEQUENCE [LARGE SCALE GENOMIC DNA]</scope>
    <source>
        <strain evidence="2 3">CCTCC AB2014300</strain>
    </source>
</reference>
<feature type="region of interest" description="Disordered" evidence="1">
    <location>
        <begin position="1"/>
        <end position="46"/>
    </location>
</feature>
<evidence type="ECO:0000256" key="1">
    <source>
        <dbReference type="SAM" id="MobiDB-lite"/>
    </source>
</evidence>
<evidence type="ECO:0000313" key="2">
    <source>
        <dbReference type="EMBL" id="MEN2744261.1"/>
    </source>
</evidence>
<feature type="compositionally biased region" description="Low complexity" evidence="1">
    <location>
        <begin position="21"/>
        <end position="35"/>
    </location>
</feature>
<proteinExistence type="predicted"/>
<keyword evidence="3" id="KW-1185">Reference proteome</keyword>
<evidence type="ECO:0000313" key="3">
    <source>
        <dbReference type="Proteomes" id="UP001422074"/>
    </source>
</evidence>
<accession>A0ABU9WYJ0</accession>